<dbReference type="RefSeq" id="WP_377360827.1">
    <property type="nucleotide sequence ID" value="NZ_JBHTCM010000028.1"/>
</dbReference>
<dbReference type="Gene3D" id="3.90.700.10">
    <property type="entry name" value="Succinate dehydrogenase/fumarate reductase flavoprotein, catalytic domain"/>
    <property type="match status" value="1"/>
</dbReference>
<dbReference type="InterPro" id="IPR014614">
    <property type="entry name" value="KsdD_DH"/>
</dbReference>
<keyword evidence="6" id="KW-1185">Reference proteome</keyword>
<proteinExistence type="predicted"/>
<dbReference type="SUPFAM" id="SSF51905">
    <property type="entry name" value="FAD/NAD(P)-binding domain"/>
    <property type="match status" value="1"/>
</dbReference>
<sequence>MQQYQSDVLVIGGGLAGIVTALELLSAGRSVTLLDRDGEDAFGGQAKESFGGILLVGTPEQRRTGIRDTPDLALRDWLSFGAFGGDAEAELWPRRWAEAYVHESEGEIYRWLRAREIGFLPVPLWVERGEHGNGNSVPRWHVTWGTGHRLATRLAGLLLEHPRRDALTLRFGHRVEALTAAAGRVTGCTGIMTGEAERPFTATADCVVVAAGGINGCLERVRRHWHADWGRPPETILNGSHRFADGRLHDAVEAVGGVVSGLDRMWNYAAGIRHWRPRKPGHGLSLVPPKSALWLNWRGERIGPAPLVGGFDTRELVTRICAQERAWSWQLLNHRIALKELAISGAEFNPSLRERNAAGFLRDTLLGNRWLVREVTENSPDTVTAADLPELVEKMNALQGDGAVELAAVRAAAERYDAEIARGPALHNDPQLRRIAHLRRWRGDRMRTCAFQPILDPAAGPLIAIREFIISRKSLGGIRTDLDSRVLDADGEPLPGLYAVGEAAGFGGGSMNGLRSLEGTFLGGCIYGARRAARSIAGRS</sequence>
<dbReference type="PIRSF" id="PIRSF036654">
    <property type="entry name" value="UCP036654"/>
    <property type="match status" value="1"/>
</dbReference>
<comment type="cofactor">
    <cofactor evidence="1">
        <name>FAD</name>
        <dbReference type="ChEBI" id="CHEBI:57692"/>
    </cofactor>
</comment>
<evidence type="ECO:0000313" key="5">
    <source>
        <dbReference type="EMBL" id="MFC7335295.1"/>
    </source>
</evidence>
<keyword evidence="2" id="KW-0285">Flavoprotein</keyword>
<reference evidence="6" key="1">
    <citation type="journal article" date="2019" name="Int. J. Syst. Evol. Microbiol.">
        <title>The Global Catalogue of Microorganisms (GCM) 10K type strain sequencing project: providing services to taxonomists for standard genome sequencing and annotation.</title>
        <authorList>
            <consortium name="The Broad Institute Genomics Platform"/>
            <consortium name="The Broad Institute Genome Sequencing Center for Infectious Disease"/>
            <person name="Wu L."/>
            <person name="Ma J."/>
        </authorList>
    </citation>
    <scope>NUCLEOTIDE SEQUENCE [LARGE SCALE GENOMIC DNA]</scope>
    <source>
        <strain evidence="6">CGMCC 1.16275</strain>
    </source>
</reference>
<accession>A0ABW2L258</accession>
<comment type="caution">
    <text evidence="5">The sequence shown here is derived from an EMBL/GenBank/DDBJ whole genome shotgun (WGS) entry which is preliminary data.</text>
</comment>
<evidence type="ECO:0000256" key="2">
    <source>
        <dbReference type="ARBA" id="ARBA00022630"/>
    </source>
</evidence>
<organism evidence="5 6">
    <name type="scientific">Rhodocista pekingensis</name>
    <dbReference type="NCBI Taxonomy" id="201185"/>
    <lineage>
        <taxon>Bacteria</taxon>
        <taxon>Pseudomonadati</taxon>
        <taxon>Pseudomonadota</taxon>
        <taxon>Alphaproteobacteria</taxon>
        <taxon>Rhodospirillales</taxon>
        <taxon>Azospirillaceae</taxon>
        <taxon>Rhodocista</taxon>
    </lineage>
</organism>
<evidence type="ECO:0000259" key="4">
    <source>
        <dbReference type="Pfam" id="PF00890"/>
    </source>
</evidence>
<dbReference type="Proteomes" id="UP001596456">
    <property type="component" value="Unassembled WGS sequence"/>
</dbReference>
<gene>
    <name evidence="5" type="ORF">ACFQPS_19160</name>
</gene>
<feature type="domain" description="FAD-dependent oxidoreductase 2 FAD-binding" evidence="4">
    <location>
        <begin position="7"/>
        <end position="522"/>
    </location>
</feature>
<keyword evidence="3" id="KW-0560">Oxidoreductase</keyword>
<evidence type="ECO:0000256" key="1">
    <source>
        <dbReference type="ARBA" id="ARBA00001974"/>
    </source>
</evidence>
<name>A0ABW2L258_9PROT</name>
<dbReference type="PANTHER" id="PTHR43260:SF1">
    <property type="entry name" value="KSDD-LIKE STEROID DEHYDROGENASE RV0785"/>
    <property type="match status" value="1"/>
</dbReference>
<dbReference type="InterPro" id="IPR036188">
    <property type="entry name" value="FAD/NAD-bd_sf"/>
</dbReference>
<dbReference type="EMBL" id="JBHTCM010000028">
    <property type="protein sequence ID" value="MFC7335295.1"/>
    <property type="molecule type" value="Genomic_DNA"/>
</dbReference>
<dbReference type="Gene3D" id="3.50.50.60">
    <property type="entry name" value="FAD/NAD(P)-binding domain"/>
    <property type="match status" value="1"/>
</dbReference>
<dbReference type="NCBIfam" id="NF009472">
    <property type="entry name" value="PRK12834.1"/>
    <property type="match status" value="1"/>
</dbReference>
<protein>
    <submittedName>
        <fullName evidence="5">FAD-binding dehydrogenase</fullName>
    </submittedName>
</protein>
<dbReference type="Pfam" id="PF00890">
    <property type="entry name" value="FAD_binding_2"/>
    <property type="match status" value="1"/>
</dbReference>
<evidence type="ECO:0000313" key="6">
    <source>
        <dbReference type="Proteomes" id="UP001596456"/>
    </source>
</evidence>
<dbReference type="InterPro" id="IPR027477">
    <property type="entry name" value="Succ_DH/fumarate_Rdtase_cat_sf"/>
</dbReference>
<dbReference type="PANTHER" id="PTHR43260">
    <property type="entry name" value="3-KETOSTEROID-DELTA-1-DEHYDROGENASE"/>
    <property type="match status" value="1"/>
</dbReference>
<dbReference type="InterPro" id="IPR003953">
    <property type="entry name" value="FAD-dep_OxRdtase_2_FAD-bd"/>
</dbReference>
<evidence type="ECO:0000256" key="3">
    <source>
        <dbReference type="ARBA" id="ARBA00023002"/>
    </source>
</evidence>